<dbReference type="Gene3D" id="1.20.1170.10">
    <property type="match status" value="1"/>
</dbReference>
<dbReference type="Proteomes" id="UP001153709">
    <property type="component" value="Chromosome 1"/>
</dbReference>
<dbReference type="PANTHER" id="PTHR46930:SF1">
    <property type="entry name" value="CDK5 REGULATORY SUBUNIT-ASSOCIATED PROTEIN 2"/>
    <property type="match status" value="1"/>
</dbReference>
<keyword evidence="7" id="KW-1185">Reference proteome</keyword>
<reference evidence="6" key="1">
    <citation type="submission" date="2022-01" db="EMBL/GenBank/DDBJ databases">
        <authorList>
            <person name="King R."/>
        </authorList>
    </citation>
    <scope>NUCLEOTIDE SEQUENCE</scope>
</reference>
<feature type="compositionally biased region" description="Low complexity" evidence="4">
    <location>
        <begin position="322"/>
        <end position="341"/>
    </location>
</feature>
<dbReference type="Pfam" id="PF07989">
    <property type="entry name" value="Cnn_1N"/>
    <property type="match status" value="1"/>
</dbReference>
<feature type="region of interest" description="Disordered" evidence="4">
    <location>
        <begin position="300"/>
        <end position="341"/>
    </location>
</feature>
<evidence type="ECO:0000256" key="1">
    <source>
        <dbReference type="ARBA" id="ARBA00004496"/>
    </source>
</evidence>
<dbReference type="GO" id="GO:0097431">
    <property type="term" value="C:mitotic spindle pole"/>
    <property type="evidence" value="ECO:0007669"/>
    <property type="project" value="TreeGrafter"/>
</dbReference>
<feature type="region of interest" description="Disordered" evidence="4">
    <location>
        <begin position="1"/>
        <end position="50"/>
    </location>
</feature>
<dbReference type="GO" id="GO:0043015">
    <property type="term" value="F:gamma-tubulin binding"/>
    <property type="evidence" value="ECO:0007669"/>
    <property type="project" value="TreeGrafter"/>
</dbReference>
<dbReference type="GO" id="GO:0000132">
    <property type="term" value="P:establishment of mitotic spindle orientation"/>
    <property type="evidence" value="ECO:0007669"/>
    <property type="project" value="TreeGrafter"/>
</dbReference>
<dbReference type="GO" id="GO:0005737">
    <property type="term" value="C:cytoplasm"/>
    <property type="evidence" value="ECO:0007669"/>
    <property type="project" value="UniProtKB-SubCell"/>
</dbReference>
<evidence type="ECO:0000259" key="5">
    <source>
        <dbReference type="Pfam" id="PF07989"/>
    </source>
</evidence>
<dbReference type="PANTHER" id="PTHR46930">
    <property type="entry name" value="CDK5 REGULATORY SUBUNIT-ASSOCIATED PROTEIN 2"/>
    <property type="match status" value="1"/>
</dbReference>
<organism evidence="6 7">
    <name type="scientific">Diabrotica balteata</name>
    <name type="common">Banded cucumber beetle</name>
    <dbReference type="NCBI Taxonomy" id="107213"/>
    <lineage>
        <taxon>Eukaryota</taxon>
        <taxon>Metazoa</taxon>
        <taxon>Ecdysozoa</taxon>
        <taxon>Arthropoda</taxon>
        <taxon>Hexapoda</taxon>
        <taxon>Insecta</taxon>
        <taxon>Pterygota</taxon>
        <taxon>Neoptera</taxon>
        <taxon>Endopterygota</taxon>
        <taxon>Coleoptera</taxon>
        <taxon>Polyphaga</taxon>
        <taxon>Cucujiformia</taxon>
        <taxon>Chrysomeloidea</taxon>
        <taxon>Chrysomelidae</taxon>
        <taxon>Galerucinae</taxon>
        <taxon>Diabroticina</taxon>
        <taxon>Diabroticites</taxon>
        <taxon>Diabrotica</taxon>
    </lineage>
</organism>
<dbReference type="GO" id="GO:0046600">
    <property type="term" value="P:negative regulation of centriole replication"/>
    <property type="evidence" value="ECO:0007669"/>
    <property type="project" value="TreeGrafter"/>
</dbReference>
<feature type="compositionally biased region" description="Polar residues" evidence="4">
    <location>
        <begin position="7"/>
        <end position="24"/>
    </location>
</feature>
<accession>A0A9N9SNG3</accession>
<dbReference type="GO" id="GO:0008017">
    <property type="term" value="F:microtubule binding"/>
    <property type="evidence" value="ECO:0007669"/>
    <property type="project" value="TreeGrafter"/>
</dbReference>
<comment type="subcellular location">
    <subcellularLocation>
        <location evidence="1">Cytoplasm</location>
    </subcellularLocation>
</comment>
<dbReference type="GO" id="GO:0000242">
    <property type="term" value="C:pericentriolar material"/>
    <property type="evidence" value="ECO:0007669"/>
    <property type="project" value="TreeGrafter"/>
</dbReference>
<evidence type="ECO:0000313" key="6">
    <source>
        <dbReference type="EMBL" id="CAG9827236.1"/>
    </source>
</evidence>
<evidence type="ECO:0000313" key="7">
    <source>
        <dbReference type="Proteomes" id="UP001153709"/>
    </source>
</evidence>
<dbReference type="GO" id="GO:0001578">
    <property type="term" value="P:microtubule bundle formation"/>
    <property type="evidence" value="ECO:0007669"/>
    <property type="project" value="TreeGrafter"/>
</dbReference>
<dbReference type="GO" id="GO:0035371">
    <property type="term" value="C:microtubule plus-end"/>
    <property type="evidence" value="ECO:0007669"/>
    <property type="project" value="TreeGrafter"/>
</dbReference>
<dbReference type="GO" id="GO:0007059">
    <property type="term" value="P:chromosome segregation"/>
    <property type="evidence" value="ECO:0007669"/>
    <property type="project" value="TreeGrafter"/>
</dbReference>
<feature type="domain" description="Centrosomin N-terminal motif 1" evidence="5">
    <location>
        <begin position="52"/>
        <end position="125"/>
    </location>
</feature>
<gene>
    <name evidence="6" type="ORF">DIABBA_LOCUS1253</name>
</gene>
<keyword evidence="2" id="KW-0963">Cytoplasm</keyword>
<protein>
    <recommendedName>
        <fullName evidence="5">Centrosomin N-terminal motif 1 domain-containing protein</fullName>
    </recommendedName>
</protein>
<dbReference type="EMBL" id="OU898276">
    <property type="protein sequence ID" value="CAG9827236.1"/>
    <property type="molecule type" value="Genomic_DNA"/>
</dbReference>
<dbReference type="GO" id="GO:0007099">
    <property type="term" value="P:centriole replication"/>
    <property type="evidence" value="ECO:0007669"/>
    <property type="project" value="TreeGrafter"/>
</dbReference>
<evidence type="ECO:0000256" key="3">
    <source>
        <dbReference type="SAM" id="Coils"/>
    </source>
</evidence>
<sequence>MELVDNNEASDSKVSIFSSPTSSDCGDGDFETDVTSDTMGLRSPSGPMRGRSVKEFEEQLNNLKKENFHLKLRIYFLEEKMGSNFTLDKDNVVKKYIELQVDYANLKKEIEEKQDLLCQAVKAIELEDEEHKKYVADKEDQIAMFQQEIEDLRTQLQDIRYDSEGASLRSDTTGIFSNKASSNTTNELQQRIKNLEQELQLEKENNASLQFVICQAETLEGRCQNMQKELQTKEEIIKTLQIENESLNTRISTTAIQMKDIQNKLETSYKENQALSKKITTEAKKFDDLVSQYSELKNKYSVQDPTTPSGATEKNTKHLQITPSETQKSSSSLTSLGSPSVGTPEKYNIDFEDLLRNSKSDKIISIFTSLKYDYDAQKQKLLKLKAEQFKACEIIKNMIDSRNKANEEISQYQVQIKNLEKELESVVSKPTSDGDVPPKRVTRTNEDWASLYLNARINSLYPKYYSNARKYKKYI</sequence>
<dbReference type="InterPro" id="IPR012943">
    <property type="entry name" value="Cnn_1N"/>
</dbReference>
<feature type="compositionally biased region" description="Polar residues" evidence="4">
    <location>
        <begin position="300"/>
        <end position="321"/>
    </location>
</feature>
<dbReference type="GO" id="GO:0090266">
    <property type="term" value="P:regulation of mitotic cell cycle spindle assembly checkpoint"/>
    <property type="evidence" value="ECO:0007669"/>
    <property type="project" value="TreeGrafter"/>
</dbReference>
<name>A0A9N9SNG3_DIABA</name>
<dbReference type="InterPro" id="IPR042791">
    <property type="entry name" value="CDK5RAP2"/>
</dbReference>
<dbReference type="AlphaFoldDB" id="A0A9N9SNG3"/>
<evidence type="ECO:0000256" key="2">
    <source>
        <dbReference type="ARBA" id="ARBA00022490"/>
    </source>
</evidence>
<evidence type="ECO:0000256" key="4">
    <source>
        <dbReference type="SAM" id="MobiDB-lite"/>
    </source>
</evidence>
<feature type="coiled-coil region" evidence="3">
    <location>
        <begin position="395"/>
        <end position="429"/>
    </location>
</feature>
<proteinExistence type="predicted"/>
<feature type="coiled-coil region" evidence="3">
    <location>
        <begin position="53"/>
        <end position="278"/>
    </location>
</feature>
<keyword evidence="3" id="KW-0175">Coiled coil</keyword>